<dbReference type="AlphaFoldDB" id="A0A1H6V437"/>
<proteinExistence type="predicted"/>
<protein>
    <recommendedName>
        <fullName evidence="1">DUF6891 domain-containing protein</fullName>
    </recommendedName>
</protein>
<dbReference type="EMBL" id="FNYS01000007">
    <property type="protein sequence ID" value="SEI95005.1"/>
    <property type="molecule type" value="Genomic_DNA"/>
</dbReference>
<name>A0A1H6V437_9FLAO</name>
<sequence>MSEEQKFILESISALVKSGFWDTEEIEEFIAEEIQVNELQRQVSEKWVKETIEKEQRILLKASKNWHVPTTTQKLIKAFDQLIEQNITALHYAGYSADDAYYEIDQIEALLLDKGKRSTGVCFYHEQDLQRAFRDIEPVLRLSFHDLHSEKDEDSIAVGKTIVATLNKNGLQTDWGQTATQKITILNFPWQQVYKPENNIILDYDAVADKLLQNK</sequence>
<evidence type="ECO:0000259" key="1">
    <source>
        <dbReference type="Pfam" id="PF21831"/>
    </source>
</evidence>
<evidence type="ECO:0000313" key="2">
    <source>
        <dbReference type="EMBL" id="SEI95005.1"/>
    </source>
</evidence>
<dbReference type="InterPro" id="IPR054186">
    <property type="entry name" value="DUF6891"/>
</dbReference>
<dbReference type="GeneID" id="82257127"/>
<dbReference type="RefSeq" id="WP_074745995.1">
    <property type="nucleotide sequence ID" value="NZ_FNYS01000007.1"/>
</dbReference>
<gene>
    <name evidence="2" type="ORF">SAMN04488018_107144</name>
</gene>
<accession>A0A1H6V437</accession>
<organism evidence="2 3">
    <name type="scientific">Myroides marinus</name>
    <dbReference type="NCBI Taxonomy" id="703342"/>
    <lineage>
        <taxon>Bacteria</taxon>
        <taxon>Pseudomonadati</taxon>
        <taxon>Bacteroidota</taxon>
        <taxon>Flavobacteriia</taxon>
        <taxon>Flavobacteriales</taxon>
        <taxon>Flavobacteriaceae</taxon>
        <taxon>Myroides</taxon>
    </lineage>
</organism>
<reference evidence="2 3" key="1">
    <citation type="submission" date="2016-10" db="EMBL/GenBank/DDBJ databases">
        <authorList>
            <person name="de Groot N.N."/>
        </authorList>
    </citation>
    <scope>NUCLEOTIDE SEQUENCE [LARGE SCALE GENOMIC DNA]</scope>
    <source>
        <strain evidence="2 3">DSM 23048</strain>
    </source>
</reference>
<dbReference type="Pfam" id="PF21831">
    <property type="entry name" value="DUF6891"/>
    <property type="match status" value="1"/>
</dbReference>
<dbReference type="Proteomes" id="UP000183077">
    <property type="component" value="Unassembled WGS sequence"/>
</dbReference>
<feature type="domain" description="DUF6891" evidence="1">
    <location>
        <begin position="3"/>
        <end position="192"/>
    </location>
</feature>
<evidence type="ECO:0000313" key="3">
    <source>
        <dbReference type="Proteomes" id="UP000183077"/>
    </source>
</evidence>